<evidence type="ECO:0000313" key="1">
    <source>
        <dbReference type="EMBL" id="KAK4028699.1"/>
    </source>
</evidence>
<dbReference type="Proteomes" id="UP001234178">
    <property type="component" value="Unassembled WGS sequence"/>
</dbReference>
<dbReference type="EMBL" id="JAOYFB010000039">
    <property type="protein sequence ID" value="KAK4028699.1"/>
    <property type="molecule type" value="Genomic_DNA"/>
</dbReference>
<proteinExistence type="predicted"/>
<comment type="caution">
    <text evidence="1">The sequence shown here is derived from an EMBL/GenBank/DDBJ whole genome shotgun (WGS) entry which is preliminary data.</text>
</comment>
<name>A0ABR0AU98_9CRUS</name>
<gene>
    <name evidence="1" type="ORF">OUZ56_021703</name>
</gene>
<sequence length="73" mass="8286">MGRNDTPGRETQLGLVLGPAKLRQMAKKALLNKKVALIKPQPPLDQIDTLGFPKYSWNEETIKSHPEFFQKII</sequence>
<accession>A0ABR0AU98</accession>
<reference evidence="1 2" key="1">
    <citation type="journal article" date="2023" name="Nucleic Acids Res.">
        <title>The hologenome of Daphnia magna reveals possible DNA methylation and microbiome-mediated evolution of the host genome.</title>
        <authorList>
            <person name="Chaturvedi A."/>
            <person name="Li X."/>
            <person name="Dhandapani V."/>
            <person name="Marshall H."/>
            <person name="Kissane S."/>
            <person name="Cuenca-Cambronero M."/>
            <person name="Asole G."/>
            <person name="Calvet F."/>
            <person name="Ruiz-Romero M."/>
            <person name="Marangio P."/>
            <person name="Guigo R."/>
            <person name="Rago D."/>
            <person name="Mirbahai L."/>
            <person name="Eastwood N."/>
            <person name="Colbourne J.K."/>
            <person name="Zhou J."/>
            <person name="Mallon E."/>
            <person name="Orsini L."/>
        </authorList>
    </citation>
    <scope>NUCLEOTIDE SEQUENCE [LARGE SCALE GENOMIC DNA]</scope>
    <source>
        <strain evidence="1">LRV0_1</strain>
    </source>
</reference>
<keyword evidence="2" id="KW-1185">Reference proteome</keyword>
<organism evidence="1 2">
    <name type="scientific">Daphnia magna</name>
    <dbReference type="NCBI Taxonomy" id="35525"/>
    <lineage>
        <taxon>Eukaryota</taxon>
        <taxon>Metazoa</taxon>
        <taxon>Ecdysozoa</taxon>
        <taxon>Arthropoda</taxon>
        <taxon>Crustacea</taxon>
        <taxon>Branchiopoda</taxon>
        <taxon>Diplostraca</taxon>
        <taxon>Cladocera</taxon>
        <taxon>Anomopoda</taxon>
        <taxon>Daphniidae</taxon>
        <taxon>Daphnia</taxon>
    </lineage>
</organism>
<evidence type="ECO:0000313" key="2">
    <source>
        <dbReference type="Proteomes" id="UP001234178"/>
    </source>
</evidence>
<protein>
    <submittedName>
        <fullName evidence="1">Uncharacterized protein</fullName>
    </submittedName>
</protein>